<dbReference type="Proteomes" id="UP000693946">
    <property type="component" value="Linkage Group LG6"/>
</dbReference>
<comment type="caution">
    <text evidence="3">The sequence shown here is derived from an EMBL/GenBank/DDBJ whole genome shotgun (WGS) entry which is preliminary data.</text>
</comment>
<feature type="compositionally biased region" description="Polar residues" evidence="1">
    <location>
        <begin position="290"/>
        <end position="301"/>
    </location>
</feature>
<keyword evidence="2" id="KW-1133">Transmembrane helix</keyword>
<gene>
    <name evidence="3" type="ORF">JOB18_038745</name>
</gene>
<dbReference type="EMBL" id="JAGKHQ010000018">
    <property type="protein sequence ID" value="KAG7486791.1"/>
    <property type="molecule type" value="Genomic_DNA"/>
</dbReference>
<feature type="compositionally biased region" description="Basic and acidic residues" evidence="1">
    <location>
        <begin position="184"/>
        <end position="194"/>
    </location>
</feature>
<dbReference type="AlphaFoldDB" id="A0AAV6QB10"/>
<feature type="region of interest" description="Disordered" evidence="1">
    <location>
        <begin position="84"/>
        <end position="161"/>
    </location>
</feature>
<feature type="compositionally biased region" description="Low complexity" evidence="1">
    <location>
        <begin position="209"/>
        <end position="251"/>
    </location>
</feature>
<feature type="compositionally biased region" description="Low complexity" evidence="1">
    <location>
        <begin position="84"/>
        <end position="119"/>
    </location>
</feature>
<keyword evidence="2" id="KW-0812">Transmembrane</keyword>
<feature type="compositionally biased region" description="Low complexity" evidence="1">
    <location>
        <begin position="258"/>
        <end position="274"/>
    </location>
</feature>
<protein>
    <submittedName>
        <fullName evidence="3">Uncharacterized protein</fullName>
    </submittedName>
</protein>
<evidence type="ECO:0000256" key="2">
    <source>
        <dbReference type="SAM" id="Phobius"/>
    </source>
</evidence>
<feature type="transmembrane region" description="Helical" evidence="2">
    <location>
        <begin position="51"/>
        <end position="72"/>
    </location>
</feature>
<feature type="region of interest" description="Disordered" evidence="1">
    <location>
        <begin position="175"/>
        <end position="301"/>
    </location>
</feature>
<feature type="compositionally biased region" description="Basic and acidic residues" evidence="1">
    <location>
        <begin position="143"/>
        <end position="157"/>
    </location>
</feature>
<feature type="compositionally biased region" description="Basic and acidic residues" evidence="1">
    <location>
        <begin position="121"/>
        <end position="133"/>
    </location>
</feature>
<feature type="region of interest" description="Disordered" evidence="1">
    <location>
        <begin position="314"/>
        <end position="338"/>
    </location>
</feature>
<sequence length="338" mass="36575">MNTFISPETRTSIHSWLRIDTGFSCLLLKDDLPPPSDSKGQKSSRARTMEITIITFCLIGAVFANPISYNFLLESSDIDANSTESLSISQSSENNTSEIQSSEENSSNQSSESSESLESTSEDKTSEESKSQSDEDDGIDSVDETRDDSMGSEENVRKQSWVQAFAGVTNYLSAEDNSSTEVKGQTEHLTDKQSTHKKAFKQRMILPLEESTSDSSDTTSESAEITVATAAPSDSSESSSSEVTGATAAPSDSKDSTSSESSESSETSDSSDTSKSTEDSDISDSAEVEQITTKDCVNGTQSCESEEYVFQDIGDDGHHALDNLMVPDDDERELSLRR</sequence>
<name>A0AAV6QB10_SOLSE</name>
<proteinExistence type="predicted"/>
<keyword evidence="4" id="KW-1185">Reference proteome</keyword>
<evidence type="ECO:0000313" key="3">
    <source>
        <dbReference type="EMBL" id="KAG7486791.1"/>
    </source>
</evidence>
<accession>A0AAV6QB10</accession>
<reference evidence="3 4" key="1">
    <citation type="journal article" date="2021" name="Sci. Rep.">
        <title>Chromosome anchoring in Senegalese sole (Solea senegalensis) reveals sex-associated markers and genome rearrangements in flatfish.</title>
        <authorList>
            <person name="Guerrero-Cozar I."/>
            <person name="Gomez-Garrido J."/>
            <person name="Berbel C."/>
            <person name="Martinez-Blanch J.F."/>
            <person name="Alioto T."/>
            <person name="Claros M.G."/>
            <person name="Gagnaire P.A."/>
            <person name="Manchado M."/>
        </authorList>
    </citation>
    <scope>NUCLEOTIDE SEQUENCE [LARGE SCALE GENOMIC DNA]</scope>
    <source>
        <strain evidence="3">Sse05_10M</strain>
    </source>
</reference>
<evidence type="ECO:0000256" key="1">
    <source>
        <dbReference type="SAM" id="MobiDB-lite"/>
    </source>
</evidence>
<keyword evidence="2" id="KW-0472">Membrane</keyword>
<evidence type="ECO:0000313" key="4">
    <source>
        <dbReference type="Proteomes" id="UP000693946"/>
    </source>
</evidence>
<organism evidence="3 4">
    <name type="scientific">Solea senegalensis</name>
    <name type="common">Senegalese sole</name>
    <dbReference type="NCBI Taxonomy" id="28829"/>
    <lineage>
        <taxon>Eukaryota</taxon>
        <taxon>Metazoa</taxon>
        <taxon>Chordata</taxon>
        <taxon>Craniata</taxon>
        <taxon>Vertebrata</taxon>
        <taxon>Euteleostomi</taxon>
        <taxon>Actinopterygii</taxon>
        <taxon>Neopterygii</taxon>
        <taxon>Teleostei</taxon>
        <taxon>Neoteleostei</taxon>
        <taxon>Acanthomorphata</taxon>
        <taxon>Carangaria</taxon>
        <taxon>Pleuronectiformes</taxon>
        <taxon>Pleuronectoidei</taxon>
        <taxon>Soleidae</taxon>
        <taxon>Solea</taxon>
    </lineage>
</organism>